<gene>
    <name evidence="1" type="ORF">X801_09959</name>
</gene>
<evidence type="ECO:0000313" key="1">
    <source>
        <dbReference type="EMBL" id="OON14253.1"/>
    </source>
</evidence>
<protein>
    <submittedName>
        <fullName evidence="1">Uncharacterized protein</fullName>
    </submittedName>
</protein>
<accession>A0A1S8WJ16</accession>
<organism evidence="1 2">
    <name type="scientific">Opisthorchis viverrini</name>
    <name type="common">Southeast Asian liver fluke</name>
    <dbReference type="NCBI Taxonomy" id="6198"/>
    <lineage>
        <taxon>Eukaryota</taxon>
        <taxon>Metazoa</taxon>
        <taxon>Spiralia</taxon>
        <taxon>Lophotrochozoa</taxon>
        <taxon>Platyhelminthes</taxon>
        <taxon>Trematoda</taxon>
        <taxon>Digenea</taxon>
        <taxon>Opisthorchiida</taxon>
        <taxon>Opisthorchiata</taxon>
        <taxon>Opisthorchiidae</taxon>
        <taxon>Opisthorchis</taxon>
    </lineage>
</organism>
<dbReference type="Proteomes" id="UP000243686">
    <property type="component" value="Unassembled WGS sequence"/>
</dbReference>
<keyword evidence="2" id="KW-1185">Reference proteome</keyword>
<name>A0A1S8WJ16_OPIVI</name>
<proteinExistence type="predicted"/>
<sequence length="68" mass="7443">MLFLPPLLLRTKEFSTIWPELDLIVDGGPISTCAKESARSGSTIVDLSSASKGLYHIVRPGSFLLQMH</sequence>
<reference evidence="1 2" key="1">
    <citation type="submission" date="2015-03" db="EMBL/GenBank/DDBJ databases">
        <title>Draft genome of the nematode, Opisthorchis viverrini.</title>
        <authorList>
            <person name="Mitreva M."/>
        </authorList>
    </citation>
    <scope>NUCLEOTIDE SEQUENCE [LARGE SCALE GENOMIC DNA]</scope>
    <source>
        <strain evidence="1">Khon Kaen</strain>
    </source>
</reference>
<dbReference type="AlphaFoldDB" id="A0A1S8WJ16"/>
<dbReference type="EMBL" id="KV906770">
    <property type="protein sequence ID" value="OON14253.1"/>
    <property type="molecule type" value="Genomic_DNA"/>
</dbReference>
<evidence type="ECO:0000313" key="2">
    <source>
        <dbReference type="Proteomes" id="UP000243686"/>
    </source>
</evidence>